<sequence length="115" mass="12755">MNAVDYLQQREDWVRLRYMFTSFDRGPAGATKDTQVQTAVPNDQAELVATMTIASSMDAAVRWIYPAPEPLLEAFPHFVCAFGGGAFECQTAYFIGDVQAATLWLTPALSLTRML</sequence>
<dbReference type="Proteomes" id="UP000403266">
    <property type="component" value="Unassembled WGS sequence"/>
</dbReference>
<dbReference type="OrthoDB" id="7057833at2"/>
<proteinExistence type="predicted"/>
<gene>
    <name evidence="1" type="ORF">FS320_37990</name>
</gene>
<accession>A0A5N7MUR4</accession>
<comment type="caution">
    <text evidence="1">The sequence shown here is derived from an EMBL/GenBank/DDBJ whole genome shotgun (WGS) entry which is preliminary data.</text>
</comment>
<dbReference type="AlphaFoldDB" id="A0A5N7MUR4"/>
<dbReference type="EMBL" id="VOSK01000410">
    <property type="protein sequence ID" value="MPR30628.1"/>
    <property type="molecule type" value="Genomic_DNA"/>
</dbReference>
<protein>
    <submittedName>
        <fullName evidence="1">Uncharacterized protein</fullName>
    </submittedName>
</protein>
<organism evidence="1 2">
    <name type="scientific">Microvirga tunisiensis</name>
    <dbReference type="NCBI Taxonomy" id="2108360"/>
    <lineage>
        <taxon>Bacteria</taxon>
        <taxon>Pseudomonadati</taxon>
        <taxon>Pseudomonadota</taxon>
        <taxon>Alphaproteobacteria</taxon>
        <taxon>Hyphomicrobiales</taxon>
        <taxon>Methylobacteriaceae</taxon>
        <taxon>Microvirga</taxon>
    </lineage>
</organism>
<dbReference type="RefSeq" id="WP_152717451.1">
    <property type="nucleotide sequence ID" value="NZ_VOSJ01000186.1"/>
</dbReference>
<reference evidence="1 2" key="1">
    <citation type="journal article" date="2019" name="Syst. Appl. Microbiol.">
        <title>Microvirga tunisiensis sp. nov., a root nodule symbiotic bacterium isolated from Lupinus micranthus and L. luteus grown in Northern Tunisia.</title>
        <authorList>
            <person name="Msaddak A."/>
            <person name="Rejili M."/>
            <person name="Duran D."/>
            <person name="Mars M."/>
            <person name="Palacios J.M."/>
            <person name="Ruiz-Argueso T."/>
            <person name="Rey L."/>
            <person name="Imperial J."/>
        </authorList>
    </citation>
    <scope>NUCLEOTIDE SEQUENCE [LARGE SCALE GENOMIC DNA]</scope>
    <source>
        <strain evidence="1 2">Lmie10</strain>
    </source>
</reference>
<evidence type="ECO:0000313" key="1">
    <source>
        <dbReference type="EMBL" id="MPR30628.1"/>
    </source>
</evidence>
<name>A0A5N7MUR4_9HYPH</name>
<evidence type="ECO:0000313" key="2">
    <source>
        <dbReference type="Proteomes" id="UP000403266"/>
    </source>
</evidence>
<keyword evidence="2" id="KW-1185">Reference proteome</keyword>